<dbReference type="EMBL" id="VIBQ01000010">
    <property type="protein sequence ID" value="KAB8339231.1"/>
    <property type="molecule type" value="Genomic_DNA"/>
</dbReference>
<dbReference type="Gene3D" id="3.40.50.720">
    <property type="entry name" value="NAD(P)-binding Rossmann-like Domain"/>
    <property type="match status" value="1"/>
</dbReference>
<dbReference type="PROSITE" id="PS00061">
    <property type="entry name" value="ADH_SHORT"/>
    <property type="match status" value="1"/>
</dbReference>
<dbReference type="Pfam" id="PF00106">
    <property type="entry name" value="adh_short"/>
    <property type="match status" value="2"/>
</dbReference>
<dbReference type="PRINTS" id="PR00081">
    <property type="entry name" value="GDHRDH"/>
</dbReference>
<dbReference type="PANTHER" id="PTHR43963">
    <property type="entry name" value="CARBONYL REDUCTASE 1-RELATED"/>
    <property type="match status" value="1"/>
</dbReference>
<protein>
    <submittedName>
        <fullName evidence="5">Uncharacterized protein</fullName>
    </submittedName>
</protein>
<dbReference type="PRINTS" id="PR00080">
    <property type="entry name" value="SDRFAMILY"/>
</dbReference>
<dbReference type="InterPro" id="IPR036291">
    <property type="entry name" value="NAD(P)-bd_dom_sf"/>
</dbReference>
<dbReference type="InterPro" id="IPR020904">
    <property type="entry name" value="Sc_DH/Rdtase_CS"/>
</dbReference>
<dbReference type="AlphaFoldDB" id="A0A5N6KTM9"/>
<comment type="similarity">
    <text evidence="1 4">Belongs to the short-chain dehydrogenases/reductases (SDR) family.</text>
</comment>
<comment type="caution">
    <text evidence="5">The sequence shown here is derived from an EMBL/GenBank/DDBJ whole genome shotgun (WGS) entry which is preliminary data.</text>
</comment>
<dbReference type="OrthoDB" id="1933717at2759"/>
<evidence type="ECO:0000256" key="1">
    <source>
        <dbReference type="ARBA" id="ARBA00006484"/>
    </source>
</evidence>
<proteinExistence type="inferred from homology"/>
<dbReference type="PANTHER" id="PTHR43963:SF6">
    <property type="entry name" value="CHAIN DEHYDROGENASE FAMILY PROTEIN, PUTATIVE (AFU_ORTHOLOGUE AFUA_3G15350)-RELATED"/>
    <property type="match status" value="1"/>
</dbReference>
<keyword evidence="3" id="KW-0560">Oxidoreductase</keyword>
<evidence type="ECO:0000256" key="2">
    <source>
        <dbReference type="ARBA" id="ARBA00022857"/>
    </source>
</evidence>
<evidence type="ECO:0000313" key="5">
    <source>
        <dbReference type="EMBL" id="KAB8339231.1"/>
    </source>
</evidence>
<name>A0A5N6KTM9_9ROSI</name>
<accession>A0A5N6KTM9</accession>
<sequence>MAYARIAAVTGANKGIGFAIVRNIALQYPKSSLNNGPLLIYLTARDASRGEQALKDINADSQLRDAKALRSDGGLADIKYHSLDVSSHQSIDAFASFLKKEHPEGIDLLVNNAGVALDGFNGEVVDATLACNYYGVKHMTNTMLPAIKDGGRVVNVASMIGKINKYSPALTKQFESASTEAEMDSLMETWSKAVHAGTHDKDGWPSSAYAVSKTGVIGYTRAVAHHLQKQGRNVLVNSCCPGYVNTDMTKGRGKKTVDQGAATPVKVAVGDIGNITGEFWEHEEMASSPKFTESTPESGTSSRLFFSFLKLANNKFHIQPVRLAQRSHQPQHDKNTAMDAIRAALKDYDPAFYEEQGVDGVLTWIELHETSGRRQLPWEYRELIAAIRAENICTLLDDSDEEEQVKIMTSAIVIRKFYLAAEALELELDILQRDIETLGNPATITTDCNTALNRFFRARQHYAQTGKLTVKYAIIAAEAVNAMRCRVDRNASRR</sequence>
<dbReference type="SUPFAM" id="SSF51735">
    <property type="entry name" value="NAD(P)-binding Rossmann-fold domains"/>
    <property type="match status" value="1"/>
</dbReference>
<evidence type="ECO:0000256" key="3">
    <source>
        <dbReference type="ARBA" id="ARBA00023002"/>
    </source>
</evidence>
<evidence type="ECO:0000256" key="4">
    <source>
        <dbReference type="RuleBase" id="RU000363"/>
    </source>
</evidence>
<organism evidence="5 6">
    <name type="scientific">Carpinus fangiana</name>
    <dbReference type="NCBI Taxonomy" id="176857"/>
    <lineage>
        <taxon>Eukaryota</taxon>
        <taxon>Viridiplantae</taxon>
        <taxon>Streptophyta</taxon>
        <taxon>Embryophyta</taxon>
        <taxon>Tracheophyta</taxon>
        <taxon>Spermatophyta</taxon>
        <taxon>Magnoliopsida</taxon>
        <taxon>eudicotyledons</taxon>
        <taxon>Gunneridae</taxon>
        <taxon>Pentapetalae</taxon>
        <taxon>rosids</taxon>
        <taxon>fabids</taxon>
        <taxon>Fagales</taxon>
        <taxon>Betulaceae</taxon>
        <taxon>Carpinus</taxon>
    </lineage>
</organism>
<keyword evidence="6" id="KW-1185">Reference proteome</keyword>
<keyword evidence="2" id="KW-0521">NADP</keyword>
<dbReference type="InterPro" id="IPR002347">
    <property type="entry name" value="SDR_fam"/>
</dbReference>
<dbReference type="GO" id="GO:0016491">
    <property type="term" value="F:oxidoreductase activity"/>
    <property type="evidence" value="ECO:0007669"/>
    <property type="project" value="UniProtKB-KW"/>
</dbReference>
<evidence type="ECO:0000313" key="6">
    <source>
        <dbReference type="Proteomes" id="UP000327013"/>
    </source>
</evidence>
<reference evidence="5 6" key="1">
    <citation type="submission" date="2019-06" db="EMBL/GenBank/DDBJ databases">
        <title>A chromosomal-level reference genome of Carpinus fangiana (Coryloideae, Betulaceae).</title>
        <authorList>
            <person name="Yang X."/>
            <person name="Wang Z."/>
            <person name="Zhang L."/>
            <person name="Hao G."/>
            <person name="Liu J."/>
            <person name="Yang Y."/>
        </authorList>
    </citation>
    <scope>NUCLEOTIDE SEQUENCE [LARGE SCALE GENOMIC DNA]</scope>
    <source>
        <strain evidence="5">Cfa_2016G</strain>
        <tissue evidence="5">Leaf</tissue>
    </source>
</reference>
<gene>
    <name evidence="5" type="ORF">FH972_022165</name>
</gene>
<dbReference type="Proteomes" id="UP000327013">
    <property type="component" value="Unassembled WGS sequence"/>
</dbReference>